<feature type="transmembrane region" description="Helical" evidence="6">
    <location>
        <begin position="6"/>
        <end position="23"/>
    </location>
</feature>
<dbReference type="GO" id="GO:0015171">
    <property type="term" value="F:amino acid transmembrane transporter activity"/>
    <property type="evidence" value="ECO:0007669"/>
    <property type="project" value="TreeGrafter"/>
</dbReference>
<keyword evidence="3 6" id="KW-0812">Transmembrane</keyword>
<feature type="transmembrane region" description="Helical" evidence="6">
    <location>
        <begin position="138"/>
        <end position="157"/>
    </location>
</feature>
<evidence type="ECO:0000256" key="2">
    <source>
        <dbReference type="ARBA" id="ARBA00022475"/>
    </source>
</evidence>
<sequence>MTTTSALTQGFLLGIGLFIYPGPKDIVVLRMALGGRWPPGLVAIGMAGVSAALRLSPSLQGAALWIGVCVMLWHGLRAARNALRGGTAAMAEQVAARPPGHGWSVLLAASLLNPVAWLDTLLILGTVGSALPVQQRPVFATGAVLASALWFGVLVWGARKARVWICAPAAWRILDGLVALSLLGLAAYVAAGLV</sequence>
<feature type="transmembrane region" description="Helical" evidence="6">
    <location>
        <begin position="100"/>
        <end position="118"/>
    </location>
</feature>
<organism evidence="7">
    <name type="scientific">mine drainage metagenome</name>
    <dbReference type="NCBI Taxonomy" id="410659"/>
    <lineage>
        <taxon>unclassified sequences</taxon>
        <taxon>metagenomes</taxon>
        <taxon>ecological metagenomes</taxon>
    </lineage>
</organism>
<evidence type="ECO:0000256" key="3">
    <source>
        <dbReference type="ARBA" id="ARBA00022692"/>
    </source>
</evidence>
<dbReference type="PANTHER" id="PTHR30086:SF20">
    <property type="entry name" value="ARGININE EXPORTER PROTEIN ARGO-RELATED"/>
    <property type="match status" value="1"/>
</dbReference>
<keyword evidence="4 6" id="KW-1133">Transmembrane helix</keyword>
<evidence type="ECO:0000256" key="5">
    <source>
        <dbReference type="ARBA" id="ARBA00023136"/>
    </source>
</evidence>
<feature type="transmembrane region" description="Helical" evidence="6">
    <location>
        <begin position="169"/>
        <end position="191"/>
    </location>
</feature>
<comment type="subcellular location">
    <subcellularLocation>
        <location evidence="1">Cell membrane</location>
        <topology evidence="1">Multi-pass membrane protein</topology>
    </subcellularLocation>
</comment>
<dbReference type="GO" id="GO:0005886">
    <property type="term" value="C:plasma membrane"/>
    <property type="evidence" value="ECO:0007669"/>
    <property type="project" value="UniProtKB-SubCell"/>
</dbReference>
<name>A0A1J5PPL5_9ZZZZ</name>
<keyword evidence="2" id="KW-1003">Cell membrane</keyword>
<proteinExistence type="predicted"/>
<feature type="transmembrane region" description="Helical" evidence="6">
    <location>
        <begin position="62"/>
        <end position="79"/>
    </location>
</feature>
<dbReference type="Pfam" id="PF01810">
    <property type="entry name" value="LysE"/>
    <property type="match status" value="1"/>
</dbReference>
<reference evidence="7" key="1">
    <citation type="submission" date="2016-10" db="EMBL/GenBank/DDBJ databases">
        <title>Sequence of Gallionella enrichment culture.</title>
        <authorList>
            <person name="Poehlein A."/>
            <person name="Muehling M."/>
            <person name="Daniel R."/>
        </authorList>
    </citation>
    <scope>NUCLEOTIDE SEQUENCE</scope>
</reference>
<dbReference type="AlphaFoldDB" id="A0A1J5PPL5"/>
<comment type="caution">
    <text evidence="7">The sequence shown here is derived from an EMBL/GenBank/DDBJ whole genome shotgun (WGS) entry which is preliminary data.</text>
</comment>
<dbReference type="InterPro" id="IPR001123">
    <property type="entry name" value="LeuE-type"/>
</dbReference>
<dbReference type="EMBL" id="MLJW01002837">
    <property type="protein sequence ID" value="OIQ73526.1"/>
    <property type="molecule type" value="Genomic_DNA"/>
</dbReference>
<accession>A0A1J5PPL5</accession>
<evidence type="ECO:0000256" key="4">
    <source>
        <dbReference type="ARBA" id="ARBA00022989"/>
    </source>
</evidence>
<protein>
    <submittedName>
        <fullName evidence="7">Arginine exporter protein ArgO</fullName>
    </submittedName>
</protein>
<evidence type="ECO:0000256" key="1">
    <source>
        <dbReference type="ARBA" id="ARBA00004651"/>
    </source>
</evidence>
<evidence type="ECO:0000313" key="7">
    <source>
        <dbReference type="EMBL" id="OIQ73526.1"/>
    </source>
</evidence>
<evidence type="ECO:0000256" key="6">
    <source>
        <dbReference type="SAM" id="Phobius"/>
    </source>
</evidence>
<gene>
    <name evidence="7" type="primary">argO_6</name>
    <name evidence="7" type="ORF">GALL_448340</name>
</gene>
<keyword evidence="5 6" id="KW-0472">Membrane</keyword>
<dbReference type="PANTHER" id="PTHR30086">
    <property type="entry name" value="ARGININE EXPORTER PROTEIN ARGO"/>
    <property type="match status" value="1"/>
</dbReference>